<comment type="similarity">
    <text evidence="1 2">Belongs to the outer membrane factor (OMF) (TC 1.B.17) family.</text>
</comment>
<reference evidence="3 4" key="1">
    <citation type="submission" date="2021-05" db="EMBL/GenBank/DDBJ databases">
        <title>Comparative genomic studies on the polysaccharide-degrading batcterial strains of the Flammeovirga genus.</title>
        <authorList>
            <person name="Zewei F."/>
            <person name="Zheng Z."/>
            <person name="Yu L."/>
            <person name="Ruyue G."/>
            <person name="Yanhong M."/>
            <person name="Yuanyuan C."/>
            <person name="Jingyan G."/>
            <person name="Wenjun H."/>
        </authorList>
    </citation>
    <scope>NUCLEOTIDE SEQUENCE [LARGE SCALE GENOMIC DNA]</scope>
    <source>
        <strain evidence="3 4">YS10</strain>
    </source>
</reference>
<dbReference type="Proteomes" id="UP000682802">
    <property type="component" value="Chromosome 2"/>
</dbReference>
<dbReference type="Pfam" id="PF02321">
    <property type="entry name" value="OEP"/>
    <property type="match status" value="2"/>
</dbReference>
<proteinExistence type="inferred from homology"/>
<dbReference type="EMBL" id="CP076129">
    <property type="protein sequence ID" value="QWG09817.1"/>
    <property type="molecule type" value="Genomic_DNA"/>
</dbReference>
<evidence type="ECO:0000313" key="3">
    <source>
        <dbReference type="EMBL" id="QWG09817.1"/>
    </source>
</evidence>
<sequence>MKKYIYFFLVILMPLYGYSQKAHSLDSIPKGWNRMGDDLSLAVVENVANWWKIFQDPILNELVLQAAKNNLDIKVAVQRIEQGRLLYKQSKSGYYPSFTFNASADYRNIDLPTDDKDYTMIYNTGVSMNWEIDVFGRIRKGVKSANYSYEQLQADMQSVMVSVLGEVSTAYIRLRMYQNQIIVAKSNIEAQKKALELARDRYQTGMTSKLDVLQSEAMYTSTMSSIYTLKAHVVSEVNLIQVYIGAYPQNLKIALLEPKALPEIPEHLQTLLPADVVRLRPDIQSAEKGLMTMVAEKEVANAEMLPTLAIQGNIGFVSTNASNWIDSNALSYFVGPTLSWDLFNGFYERKNKQIAKVEIQQAQLNYQNTVLTAMKEVENSLINIKELKGAIVWLNQSVSASSASVALSIDQYKQGMIDYQPVLNSQHNLLSAQNEQVQTKGNLLGQIIALYQSLGGNWVENEH</sequence>
<dbReference type="Gene3D" id="2.20.200.10">
    <property type="entry name" value="Outer membrane efflux proteins (OEP)"/>
    <property type="match status" value="1"/>
</dbReference>
<keyword evidence="2" id="KW-0449">Lipoprotein</keyword>
<organism evidence="3 4">
    <name type="scientific">Flammeovirga kamogawensis</name>
    <dbReference type="NCBI Taxonomy" id="373891"/>
    <lineage>
        <taxon>Bacteria</taxon>
        <taxon>Pseudomonadati</taxon>
        <taxon>Bacteroidota</taxon>
        <taxon>Cytophagia</taxon>
        <taxon>Cytophagales</taxon>
        <taxon>Flammeovirgaceae</taxon>
        <taxon>Flammeovirga</taxon>
    </lineage>
</organism>
<evidence type="ECO:0000256" key="1">
    <source>
        <dbReference type="ARBA" id="ARBA00007613"/>
    </source>
</evidence>
<keyword evidence="4" id="KW-1185">Reference proteome</keyword>
<keyword evidence="2" id="KW-0472">Membrane</keyword>
<dbReference type="NCBIfam" id="TIGR01845">
    <property type="entry name" value="outer_NodT"/>
    <property type="match status" value="1"/>
</dbReference>
<evidence type="ECO:0000256" key="2">
    <source>
        <dbReference type="RuleBase" id="RU362097"/>
    </source>
</evidence>
<dbReference type="RefSeq" id="WP_144076481.1">
    <property type="nucleotide sequence ID" value="NZ_CP076129.1"/>
</dbReference>
<keyword evidence="2" id="KW-0564">Palmitate</keyword>
<comment type="subcellular location">
    <subcellularLocation>
        <location evidence="2">Cell membrane</location>
        <topology evidence="2">Lipid-anchor</topology>
    </subcellularLocation>
</comment>
<dbReference type="InterPro" id="IPR010131">
    <property type="entry name" value="MdtP/NodT-like"/>
</dbReference>
<dbReference type="Gene3D" id="1.20.1600.10">
    <property type="entry name" value="Outer membrane efflux proteins (OEP)"/>
    <property type="match status" value="1"/>
</dbReference>
<keyword evidence="2" id="KW-0812">Transmembrane</keyword>
<protein>
    <submittedName>
        <fullName evidence="3">TolC family protein</fullName>
    </submittedName>
</protein>
<dbReference type="InterPro" id="IPR003423">
    <property type="entry name" value="OMP_efflux"/>
</dbReference>
<name>A0ABX8H3C7_9BACT</name>
<accession>A0ABX8H3C7</accession>
<gene>
    <name evidence="3" type="ORF">KM029_19240</name>
</gene>
<dbReference type="SUPFAM" id="SSF56954">
    <property type="entry name" value="Outer membrane efflux proteins (OEP)"/>
    <property type="match status" value="1"/>
</dbReference>
<dbReference type="PANTHER" id="PTHR30203">
    <property type="entry name" value="OUTER MEMBRANE CATION EFFLUX PROTEIN"/>
    <property type="match status" value="1"/>
</dbReference>
<dbReference type="PANTHER" id="PTHR30203:SF31">
    <property type="entry name" value="RND EFFLUX SYSTEM, OUTER MEMBRANE LIPOPROTEIN, NODT"/>
    <property type="match status" value="1"/>
</dbReference>
<evidence type="ECO:0000313" key="4">
    <source>
        <dbReference type="Proteomes" id="UP000682802"/>
    </source>
</evidence>
<keyword evidence="2" id="KW-1134">Transmembrane beta strand</keyword>